<sequence>MFVLKAHFDRINNKLIPRALREAPTPPAPRQQVAPVLEGDAHSDLINNELIPRAPREALTPRQQVAPVLEGDVSLASLSELITQMEGRIMRRFDSVDECLDILEYSLQLL</sequence>
<evidence type="ECO:0000313" key="1">
    <source>
        <dbReference type="EMBL" id="KAK9001117.1"/>
    </source>
</evidence>
<keyword evidence="2" id="KW-1185">Reference proteome</keyword>
<name>A0ABR2QKU8_9ROSI</name>
<reference evidence="1 2" key="1">
    <citation type="journal article" date="2024" name="G3 (Bethesda)">
        <title>Genome assembly of Hibiscus sabdariffa L. provides insights into metabolisms of medicinal natural products.</title>
        <authorList>
            <person name="Kim T."/>
        </authorList>
    </citation>
    <scope>NUCLEOTIDE SEQUENCE [LARGE SCALE GENOMIC DNA]</scope>
    <source>
        <strain evidence="1">TK-2024</strain>
        <tissue evidence="1">Old leaves</tissue>
    </source>
</reference>
<dbReference type="Proteomes" id="UP001396334">
    <property type="component" value="Unassembled WGS sequence"/>
</dbReference>
<organism evidence="1 2">
    <name type="scientific">Hibiscus sabdariffa</name>
    <name type="common">roselle</name>
    <dbReference type="NCBI Taxonomy" id="183260"/>
    <lineage>
        <taxon>Eukaryota</taxon>
        <taxon>Viridiplantae</taxon>
        <taxon>Streptophyta</taxon>
        <taxon>Embryophyta</taxon>
        <taxon>Tracheophyta</taxon>
        <taxon>Spermatophyta</taxon>
        <taxon>Magnoliopsida</taxon>
        <taxon>eudicotyledons</taxon>
        <taxon>Gunneridae</taxon>
        <taxon>Pentapetalae</taxon>
        <taxon>rosids</taxon>
        <taxon>malvids</taxon>
        <taxon>Malvales</taxon>
        <taxon>Malvaceae</taxon>
        <taxon>Malvoideae</taxon>
        <taxon>Hibiscus</taxon>
    </lineage>
</organism>
<accession>A0ABR2QKU8</accession>
<gene>
    <name evidence="1" type="ORF">V6N11_082908</name>
</gene>
<evidence type="ECO:0000313" key="2">
    <source>
        <dbReference type="Proteomes" id="UP001396334"/>
    </source>
</evidence>
<proteinExistence type="predicted"/>
<protein>
    <submittedName>
        <fullName evidence="1">Uncharacterized protein</fullName>
    </submittedName>
</protein>
<comment type="caution">
    <text evidence="1">The sequence shown here is derived from an EMBL/GenBank/DDBJ whole genome shotgun (WGS) entry which is preliminary data.</text>
</comment>
<dbReference type="EMBL" id="JBBPBN010000036">
    <property type="protein sequence ID" value="KAK9001117.1"/>
    <property type="molecule type" value="Genomic_DNA"/>
</dbReference>